<name>A0A0M3I2H2_ASCLU</name>
<reference evidence="2" key="1">
    <citation type="submission" date="2017-02" db="UniProtKB">
        <authorList>
            <consortium name="WormBaseParasite"/>
        </authorList>
    </citation>
    <scope>IDENTIFICATION</scope>
</reference>
<sequence>MFNTQSQPISMRITSPNQVFSEWFEGVDLITYEGNVVESGEHEICVSARVPMGSVKVELDIISYDTQLVQAFLDEMLKTRKTEAAVMVCHGL</sequence>
<organism evidence="1 2">
    <name type="scientific">Ascaris lumbricoides</name>
    <name type="common">Giant roundworm</name>
    <dbReference type="NCBI Taxonomy" id="6252"/>
    <lineage>
        <taxon>Eukaryota</taxon>
        <taxon>Metazoa</taxon>
        <taxon>Ecdysozoa</taxon>
        <taxon>Nematoda</taxon>
        <taxon>Chromadorea</taxon>
        <taxon>Rhabditida</taxon>
        <taxon>Spirurina</taxon>
        <taxon>Ascaridomorpha</taxon>
        <taxon>Ascaridoidea</taxon>
        <taxon>Ascarididae</taxon>
        <taxon>Ascaris</taxon>
    </lineage>
</organism>
<proteinExistence type="predicted"/>
<dbReference type="WBParaSite" id="ALUE_0001069201-mRNA-1">
    <property type="protein sequence ID" value="ALUE_0001069201-mRNA-1"/>
    <property type="gene ID" value="ALUE_0001069201"/>
</dbReference>
<protein>
    <submittedName>
        <fullName evidence="2">SRPBCC domain-containing protein</fullName>
    </submittedName>
</protein>
<dbReference type="AlphaFoldDB" id="A0A0M3I2H2"/>
<keyword evidence="1" id="KW-1185">Reference proteome</keyword>
<evidence type="ECO:0000313" key="1">
    <source>
        <dbReference type="Proteomes" id="UP000036681"/>
    </source>
</evidence>
<dbReference type="Proteomes" id="UP000036681">
    <property type="component" value="Unplaced"/>
</dbReference>
<evidence type="ECO:0000313" key="2">
    <source>
        <dbReference type="WBParaSite" id="ALUE_0001069201-mRNA-1"/>
    </source>
</evidence>
<accession>A0A0M3I2H2</accession>